<dbReference type="PANTHER" id="PTHR10344">
    <property type="entry name" value="THYMIDYLATE KINASE"/>
    <property type="match status" value="1"/>
</dbReference>
<dbReference type="Proteomes" id="UP000182975">
    <property type="component" value="Unassembled WGS sequence"/>
</dbReference>
<dbReference type="EMBL" id="FOEC01000004">
    <property type="protein sequence ID" value="SEO69815.1"/>
    <property type="molecule type" value="Genomic_DNA"/>
</dbReference>
<dbReference type="PATRIC" id="fig|79604.3.peg.1354"/>
<dbReference type="KEGG" id="ddt:AAY81_06700"/>
<dbReference type="PANTHER" id="PTHR10344:SF4">
    <property type="entry name" value="UMP-CMP KINASE 2, MITOCHONDRIAL"/>
    <property type="match status" value="1"/>
</dbReference>
<dbReference type="GO" id="GO:0004798">
    <property type="term" value="F:dTMP kinase activity"/>
    <property type="evidence" value="ECO:0007669"/>
    <property type="project" value="UniProtKB-UniRule"/>
</dbReference>
<name>A0A172RYU7_9ACTN</name>
<dbReference type="SUPFAM" id="SSF52540">
    <property type="entry name" value="P-loop containing nucleoside triphosphate hydrolases"/>
    <property type="match status" value="1"/>
</dbReference>
<dbReference type="PROSITE" id="PS01331">
    <property type="entry name" value="THYMIDYLATE_KINASE"/>
    <property type="match status" value="1"/>
</dbReference>
<dbReference type="CDD" id="cd01672">
    <property type="entry name" value="TMPK"/>
    <property type="match status" value="1"/>
</dbReference>
<dbReference type="GO" id="GO:0005524">
    <property type="term" value="F:ATP binding"/>
    <property type="evidence" value="ECO:0007669"/>
    <property type="project" value="UniProtKB-UniRule"/>
</dbReference>
<keyword evidence="6 11" id="KW-0547">Nucleotide-binding</keyword>
<dbReference type="InterPro" id="IPR018094">
    <property type="entry name" value="Thymidylate_kinase"/>
</dbReference>
<proteinExistence type="inferred from homology"/>
<evidence type="ECO:0000256" key="11">
    <source>
        <dbReference type="HAMAP-Rule" id="MF_00165"/>
    </source>
</evidence>
<dbReference type="GO" id="GO:0005829">
    <property type="term" value="C:cytosol"/>
    <property type="evidence" value="ECO:0007669"/>
    <property type="project" value="TreeGrafter"/>
</dbReference>
<evidence type="ECO:0000256" key="6">
    <source>
        <dbReference type="ARBA" id="ARBA00022741"/>
    </source>
</evidence>
<comment type="function">
    <text evidence="10 11">Phosphorylation of dTMP to form dTDP in both de novo and salvage pathways of dTTP synthesis.</text>
</comment>
<evidence type="ECO:0000256" key="7">
    <source>
        <dbReference type="ARBA" id="ARBA00022777"/>
    </source>
</evidence>
<evidence type="ECO:0000256" key="3">
    <source>
        <dbReference type="ARBA" id="ARBA00017144"/>
    </source>
</evidence>
<dbReference type="AlphaFoldDB" id="A0A172RYU7"/>
<gene>
    <name evidence="11" type="primary">tmk</name>
    <name evidence="13" type="ORF">SAMN02910314_00905</name>
</gene>
<dbReference type="STRING" id="79604.AAY81_06700"/>
<dbReference type="GO" id="GO:0006235">
    <property type="term" value="P:dTTP biosynthetic process"/>
    <property type="evidence" value="ECO:0007669"/>
    <property type="project" value="UniProtKB-UniRule"/>
</dbReference>
<feature type="domain" description="Thymidylate kinase-like" evidence="12">
    <location>
        <begin position="8"/>
        <end position="195"/>
    </location>
</feature>
<evidence type="ECO:0000313" key="14">
    <source>
        <dbReference type="Proteomes" id="UP000182975"/>
    </source>
</evidence>
<dbReference type="GO" id="GO:0006227">
    <property type="term" value="P:dUDP biosynthetic process"/>
    <property type="evidence" value="ECO:0007669"/>
    <property type="project" value="TreeGrafter"/>
</dbReference>
<dbReference type="GO" id="GO:0006233">
    <property type="term" value="P:dTDP biosynthetic process"/>
    <property type="evidence" value="ECO:0007669"/>
    <property type="project" value="InterPro"/>
</dbReference>
<comment type="catalytic activity">
    <reaction evidence="9 11">
        <text>dTMP + ATP = dTDP + ADP</text>
        <dbReference type="Rhea" id="RHEA:13517"/>
        <dbReference type="ChEBI" id="CHEBI:30616"/>
        <dbReference type="ChEBI" id="CHEBI:58369"/>
        <dbReference type="ChEBI" id="CHEBI:63528"/>
        <dbReference type="ChEBI" id="CHEBI:456216"/>
        <dbReference type="EC" id="2.7.4.9"/>
    </reaction>
</comment>
<accession>A0A172RYU7</accession>
<dbReference type="InterPro" id="IPR039430">
    <property type="entry name" value="Thymidylate_kin-like_dom"/>
</dbReference>
<dbReference type="HAMAP" id="MF_00165">
    <property type="entry name" value="Thymidylate_kinase"/>
    <property type="match status" value="1"/>
</dbReference>
<dbReference type="InterPro" id="IPR018095">
    <property type="entry name" value="Thymidylate_kin_CS"/>
</dbReference>
<keyword evidence="5 11" id="KW-0545">Nucleotide biosynthesis</keyword>
<evidence type="ECO:0000259" key="12">
    <source>
        <dbReference type="Pfam" id="PF02223"/>
    </source>
</evidence>
<protein>
    <recommendedName>
        <fullName evidence="3 11">Thymidylate kinase</fullName>
        <ecNumber evidence="2 11">2.7.4.9</ecNumber>
    </recommendedName>
    <alternativeName>
        <fullName evidence="11">dTMP kinase</fullName>
    </alternativeName>
</protein>
<evidence type="ECO:0000256" key="9">
    <source>
        <dbReference type="ARBA" id="ARBA00048743"/>
    </source>
</evidence>
<evidence type="ECO:0000256" key="5">
    <source>
        <dbReference type="ARBA" id="ARBA00022727"/>
    </source>
</evidence>
<evidence type="ECO:0000256" key="8">
    <source>
        <dbReference type="ARBA" id="ARBA00022840"/>
    </source>
</evidence>
<dbReference type="RefSeq" id="WP_066663013.1">
    <property type="nucleotide sequence ID" value="NZ_CP011402.1"/>
</dbReference>
<dbReference type="NCBIfam" id="TIGR00041">
    <property type="entry name" value="DTMP_kinase"/>
    <property type="match status" value="1"/>
</dbReference>
<evidence type="ECO:0000256" key="1">
    <source>
        <dbReference type="ARBA" id="ARBA00009776"/>
    </source>
</evidence>
<organism evidence="13 14">
    <name type="scientific">Denitrobacterium detoxificans</name>
    <dbReference type="NCBI Taxonomy" id="79604"/>
    <lineage>
        <taxon>Bacteria</taxon>
        <taxon>Bacillati</taxon>
        <taxon>Actinomycetota</taxon>
        <taxon>Coriobacteriia</taxon>
        <taxon>Eggerthellales</taxon>
        <taxon>Eggerthellaceae</taxon>
        <taxon>Denitrobacterium</taxon>
    </lineage>
</organism>
<reference evidence="14" key="1">
    <citation type="submission" date="2016-10" db="EMBL/GenBank/DDBJ databases">
        <authorList>
            <person name="Varghese N."/>
        </authorList>
    </citation>
    <scope>NUCLEOTIDE SEQUENCE [LARGE SCALE GENOMIC DNA]</scope>
    <source>
        <strain evidence="14">DSM 21843</strain>
    </source>
</reference>
<comment type="similarity">
    <text evidence="1 11">Belongs to the thymidylate kinase family.</text>
</comment>
<keyword evidence="14" id="KW-1185">Reference proteome</keyword>
<sequence>MEGTFITFEGGDGAGKSTHIAFLADALRSQGREVLCLREPGGTLIGEALRGIVLDPSHGAMTPEAELFIYEAARAQIVSEVIKPALEAGKVVLCDRFYDSTVAYQAYGRGLSLDFVRSANAFACQGIRPHRTVLLKAASSADSLHRATRAQGADRMEQAGLDFHERVNQAFEGLNQVDPQRVRVVESSGPKSETARAVFRAVADCVGWDPDNLPFSEDFFQQANKRRKRVESGARS</sequence>
<dbReference type="Pfam" id="PF02223">
    <property type="entry name" value="Thymidylate_kin"/>
    <property type="match status" value="1"/>
</dbReference>
<evidence type="ECO:0000313" key="13">
    <source>
        <dbReference type="EMBL" id="SEO69815.1"/>
    </source>
</evidence>
<dbReference type="FunFam" id="3.40.50.300:FF:000225">
    <property type="entry name" value="Thymidylate kinase"/>
    <property type="match status" value="1"/>
</dbReference>
<keyword evidence="7 11" id="KW-0418">Kinase</keyword>
<keyword evidence="8 11" id="KW-0067">ATP-binding</keyword>
<dbReference type="InterPro" id="IPR027417">
    <property type="entry name" value="P-loop_NTPase"/>
</dbReference>
<dbReference type="EC" id="2.7.4.9" evidence="2 11"/>
<evidence type="ECO:0000256" key="2">
    <source>
        <dbReference type="ARBA" id="ARBA00012980"/>
    </source>
</evidence>
<evidence type="ECO:0000256" key="10">
    <source>
        <dbReference type="ARBA" id="ARBA00057735"/>
    </source>
</evidence>
<keyword evidence="4 11" id="KW-0808">Transferase</keyword>
<evidence type="ECO:0000256" key="4">
    <source>
        <dbReference type="ARBA" id="ARBA00022679"/>
    </source>
</evidence>
<dbReference type="OrthoDB" id="9774907at2"/>
<feature type="binding site" evidence="11">
    <location>
        <begin position="10"/>
        <end position="17"/>
    </location>
    <ligand>
        <name>ATP</name>
        <dbReference type="ChEBI" id="CHEBI:30616"/>
    </ligand>
</feature>
<dbReference type="Gene3D" id="3.40.50.300">
    <property type="entry name" value="P-loop containing nucleotide triphosphate hydrolases"/>
    <property type="match status" value="1"/>
</dbReference>